<evidence type="ECO:0000259" key="4">
    <source>
        <dbReference type="Pfam" id="PF00534"/>
    </source>
</evidence>
<evidence type="ECO:0000256" key="3">
    <source>
        <dbReference type="ARBA" id="ARBA00022679"/>
    </source>
</evidence>
<name>A0A345NQN9_9MICO</name>
<dbReference type="Proteomes" id="UP000253790">
    <property type="component" value="Chromosome"/>
</dbReference>
<dbReference type="Pfam" id="PF13439">
    <property type="entry name" value="Glyco_transf_4"/>
    <property type="match status" value="1"/>
</dbReference>
<dbReference type="PANTHER" id="PTHR45947">
    <property type="entry name" value="SULFOQUINOVOSYL TRANSFERASE SQD2"/>
    <property type="match status" value="1"/>
</dbReference>
<evidence type="ECO:0000256" key="2">
    <source>
        <dbReference type="ARBA" id="ARBA00022676"/>
    </source>
</evidence>
<sequence length="352" mass="39427">MAGGVSSMNLVVNMASESDVSVQGHGVHTAYLELATALERRDDVDVVRGRYGERVDCDVYHLHTMGTGVWPKILDPRTRTVVSAHVVPDSLVGSLRGARWWRPLARRYMQWFYRRADRVLAVSGTVAHALETELRVDPGRIEVLHNTIDMAAYRTSPEDRGAARLELGFDDDAFVVLGVGQVQPRKRVDLFDRLAREHPGMTFVWVGGIPFKHLAADHGAMRRLMERAPENLRFTDVLPHPEVRRYLQAADVFCLPAEQENHPMCILEAAGVGLPVVARDIPEYDDTFGHDVLRCRDATFGEALVHLREEPLTYRAWQERSRRIADRFDSAAAAERLVGIYREVAAAASSAG</sequence>
<organism evidence="6 7">
    <name type="scientific">Ornithinimicrobium avium</name>
    <dbReference type="NCBI Taxonomy" id="2283195"/>
    <lineage>
        <taxon>Bacteria</taxon>
        <taxon>Bacillati</taxon>
        <taxon>Actinomycetota</taxon>
        <taxon>Actinomycetes</taxon>
        <taxon>Micrococcales</taxon>
        <taxon>Ornithinimicrobiaceae</taxon>
        <taxon>Ornithinimicrobium</taxon>
    </lineage>
</organism>
<dbReference type="PANTHER" id="PTHR45947:SF3">
    <property type="entry name" value="SULFOQUINOVOSYL TRANSFERASE SQD2"/>
    <property type="match status" value="1"/>
</dbReference>
<dbReference type="OrthoDB" id="9802525at2"/>
<accession>A0A345NQN9</accession>
<evidence type="ECO:0000313" key="6">
    <source>
        <dbReference type="EMBL" id="AXH97347.1"/>
    </source>
</evidence>
<gene>
    <name evidence="6" type="ORF">DV701_15590</name>
</gene>
<dbReference type="SUPFAM" id="SSF53756">
    <property type="entry name" value="UDP-Glycosyltransferase/glycogen phosphorylase"/>
    <property type="match status" value="1"/>
</dbReference>
<dbReference type="GO" id="GO:1901137">
    <property type="term" value="P:carbohydrate derivative biosynthetic process"/>
    <property type="evidence" value="ECO:0007669"/>
    <property type="project" value="UniProtKB-ARBA"/>
</dbReference>
<keyword evidence="3 6" id="KW-0808">Transferase</keyword>
<dbReference type="InterPro" id="IPR050194">
    <property type="entry name" value="Glycosyltransferase_grp1"/>
</dbReference>
<proteinExistence type="predicted"/>
<evidence type="ECO:0000256" key="1">
    <source>
        <dbReference type="ARBA" id="ARBA00021292"/>
    </source>
</evidence>
<dbReference type="EMBL" id="CP031229">
    <property type="protein sequence ID" value="AXH97347.1"/>
    <property type="molecule type" value="Genomic_DNA"/>
</dbReference>
<keyword evidence="7" id="KW-1185">Reference proteome</keyword>
<keyword evidence="2" id="KW-0328">Glycosyltransferase</keyword>
<dbReference type="KEGG" id="orn:DV701_15590"/>
<dbReference type="InterPro" id="IPR001296">
    <property type="entry name" value="Glyco_trans_1"/>
</dbReference>
<dbReference type="AlphaFoldDB" id="A0A345NQN9"/>
<dbReference type="Pfam" id="PF00534">
    <property type="entry name" value="Glycos_transf_1"/>
    <property type="match status" value="1"/>
</dbReference>
<dbReference type="Gene3D" id="3.40.50.2000">
    <property type="entry name" value="Glycogen Phosphorylase B"/>
    <property type="match status" value="2"/>
</dbReference>
<dbReference type="GO" id="GO:0016757">
    <property type="term" value="F:glycosyltransferase activity"/>
    <property type="evidence" value="ECO:0007669"/>
    <property type="project" value="UniProtKB-KW"/>
</dbReference>
<reference evidence="6 7" key="1">
    <citation type="submission" date="2018-07" db="EMBL/GenBank/DDBJ databases">
        <title>Complete genome sequencing of Ornithinimicrobium sp. AMA3305.</title>
        <authorList>
            <person name="Bae J.-W."/>
        </authorList>
    </citation>
    <scope>NUCLEOTIDE SEQUENCE [LARGE SCALE GENOMIC DNA]</scope>
    <source>
        <strain evidence="6 7">AMA3305</strain>
    </source>
</reference>
<evidence type="ECO:0000313" key="7">
    <source>
        <dbReference type="Proteomes" id="UP000253790"/>
    </source>
</evidence>
<dbReference type="InterPro" id="IPR028098">
    <property type="entry name" value="Glyco_trans_4-like_N"/>
</dbReference>
<protein>
    <recommendedName>
        <fullName evidence="1">D-inositol 3-phosphate glycosyltransferase</fullName>
    </recommendedName>
</protein>
<dbReference type="CDD" id="cd03801">
    <property type="entry name" value="GT4_PimA-like"/>
    <property type="match status" value="1"/>
</dbReference>
<evidence type="ECO:0000259" key="5">
    <source>
        <dbReference type="Pfam" id="PF13439"/>
    </source>
</evidence>
<feature type="domain" description="Glycosyltransferase subfamily 4-like N-terminal" evidence="5">
    <location>
        <begin position="54"/>
        <end position="150"/>
    </location>
</feature>
<feature type="domain" description="Glycosyl transferase family 1" evidence="4">
    <location>
        <begin position="164"/>
        <end position="292"/>
    </location>
</feature>